<feature type="compositionally biased region" description="Polar residues" evidence="7">
    <location>
        <begin position="95"/>
        <end position="121"/>
    </location>
</feature>
<evidence type="ECO:0000259" key="8">
    <source>
        <dbReference type="PROSITE" id="PS50888"/>
    </source>
</evidence>
<gene>
    <name evidence="10" type="primary">LOC111007217</name>
</gene>
<evidence type="ECO:0000256" key="2">
    <source>
        <dbReference type="ARBA" id="ARBA00023015"/>
    </source>
</evidence>
<dbReference type="RefSeq" id="XP_022135190.1">
    <property type="nucleotide sequence ID" value="XM_022279498.1"/>
</dbReference>
<name>A0A6J1C0H1_MOMCH</name>
<dbReference type="AlphaFoldDB" id="A0A6J1C0H1"/>
<dbReference type="KEGG" id="mcha:111007217"/>
<keyword evidence="5" id="KW-0539">Nucleus</keyword>
<protein>
    <submittedName>
        <fullName evidence="10">Transcription factor BEE 3</fullName>
    </submittedName>
</protein>
<evidence type="ECO:0000256" key="1">
    <source>
        <dbReference type="ARBA" id="ARBA00004123"/>
    </source>
</evidence>
<feature type="region of interest" description="Disordered" evidence="7">
    <location>
        <begin position="59"/>
        <end position="155"/>
    </location>
</feature>
<evidence type="ECO:0000256" key="6">
    <source>
        <dbReference type="ARBA" id="ARBA00055372"/>
    </source>
</evidence>
<dbReference type="Gene3D" id="4.10.280.10">
    <property type="entry name" value="Helix-loop-helix DNA-binding domain"/>
    <property type="match status" value="1"/>
</dbReference>
<feature type="domain" description="BHLH" evidence="8">
    <location>
        <begin position="149"/>
        <end position="199"/>
    </location>
</feature>
<dbReference type="CDD" id="cd18919">
    <property type="entry name" value="bHLH_AtBPE_like"/>
    <property type="match status" value="1"/>
</dbReference>
<proteinExistence type="predicted"/>
<dbReference type="GO" id="GO:0006351">
    <property type="term" value="P:DNA-templated transcription"/>
    <property type="evidence" value="ECO:0007669"/>
    <property type="project" value="UniProtKB-ARBA"/>
</dbReference>
<evidence type="ECO:0000313" key="10">
    <source>
        <dbReference type="RefSeq" id="XP_022135190.1"/>
    </source>
</evidence>
<evidence type="ECO:0000256" key="3">
    <source>
        <dbReference type="ARBA" id="ARBA00023125"/>
    </source>
</evidence>
<keyword evidence="2" id="KW-0805">Transcription regulation</keyword>
<dbReference type="InterPro" id="IPR011598">
    <property type="entry name" value="bHLH_dom"/>
</dbReference>
<comment type="subcellular location">
    <subcellularLocation>
        <location evidence="1">Nucleus</location>
    </subcellularLocation>
</comment>
<dbReference type="GO" id="GO:0005634">
    <property type="term" value="C:nucleus"/>
    <property type="evidence" value="ECO:0007669"/>
    <property type="project" value="UniProtKB-SubCell"/>
</dbReference>
<evidence type="ECO:0000256" key="4">
    <source>
        <dbReference type="ARBA" id="ARBA00023163"/>
    </source>
</evidence>
<keyword evidence="3" id="KW-0238">DNA-binding</keyword>
<evidence type="ECO:0000256" key="5">
    <source>
        <dbReference type="ARBA" id="ARBA00023242"/>
    </source>
</evidence>
<dbReference type="PROSITE" id="PS50888">
    <property type="entry name" value="BHLH"/>
    <property type="match status" value="1"/>
</dbReference>
<dbReference type="GO" id="GO:0003700">
    <property type="term" value="F:DNA-binding transcription factor activity"/>
    <property type="evidence" value="ECO:0007669"/>
    <property type="project" value="TreeGrafter"/>
</dbReference>
<dbReference type="GO" id="GO:0003677">
    <property type="term" value="F:DNA binding"/>
    <property type="evidence" value="ECO:0007669"/>
    <property type="project" value="UniProtKB-KW"/>
</dbReference>
<dbReference type="GeneID" id="111007217"/>
<evidence type="ECO:0000256" key="7">
    <source>
        <dbReference type="SAM" id="MobiDB-lite"/>
    </source>
</evidence>
<dbReference type="GO" id="GO:0046983">
    <property type="term" value="F:protein dimerization activity"/>
    <property type="evidence" value="ECO:0007669"/>
    <property type="project" value="InterPro"/>
</dbReference>
<keyword evidence="9" id="KW-1185">Reference proteome</keyword>
<dbReference type="SMART" id="SM00353">
    <property type="entry name" value="HLH"/>
    <property type="match status" value="1"/>
</dbReference>
<keyword evidence="4" id="KW-0804">Transcription</keyword>
<dbReference type="InterPro" id="IPR024097">
    <property type="entry name" value="bHLH_ZIP_TF"/>
</dbReference>
<dbReference type="OrthoDB" id="690068at2759"/>
<comment type="function">
    <text evidence="6">Positive regulator of brassinosteroid signaling.</text>
</comment>
<organism evidence="9 10">
    <name type="scientific">Momordica charantia</name>
    <name type="common">Bitter gourd</name>
    <name type="synonym">Balsam pear</name>
    <dbReference type="NCBI Taxonomy" id="3673"/>
    <lineage>
        <taxon>Eukaryota</taxon>
        <taxon>Viridiplantae</taxon>
        <taxon>Streptophyta</taxon>
        <taxon>Embryophyta</taxon>
        <taxon>Tracheophyta</taxon>
        <taxon>Spermatophyta</taxon>
        <taxon>Magnoliopsida</taxon>
        <taxon>eudicotyledons</taxon>
        <taxon>Gunneridae</taxon>
        <taxon>Pentapetalae</taxon>
        <taxon>rosids</taxon>
        <taxon>fabids</taxon>
        <taxon>Cucurbitales</taxon>
        <taxon>Cucurbitaceae</taxon>
        <taxon>Momordiceae</taxon>
        <taxon>Momordica</taxon>
    </lineage>
</organism>
<dbReference type="Proteomes" id="UP000504603">
    <property type="component" value="Unplaced"/>
</dbReference>
<dbReference type="FunFam" id="4.10.280.10:FF:000058">
    <property type="entry name" value="transcription factor BEE 3-like"/>
    <property type="match status" value="1"/>
</dbReference>
<dbReference type="PANTHER" id="PTHR12565:SF340">
    <property type="entry name" value="TRANSCRIPTION FACTOR BEE 3"/>
    <property type="match status" value="1"/>
</dbReference>
<dbReference type="Pfam" id="PF00010">
    <property type="entry name" value="HLH"/>
    <property type="match status" value="1"/>
</dbReference>
<dbReference type="PANTHER" id="PTHR12565">
    <property type="entry name" value="STEROL REGULATORY ELEMENT-BINDING PROTEIN"/>
    <property type="match status" value="1"/>
</dbReference>
<reference evidence="10" key="1">
    <citation type="submission" date="2025-08" db="UniProtKB">
        <authorList>
            <consortium name="RefSeq"/>
        </authorList>
    </citation>
    <scope>IDENTIFICATION</scope>
    <source>
        <strain evidence="10">OHB3-1</strain>
    </source>
</reference>
<dbReference type="InterPro" id="IPR036638">
    <property type="entry name" value="HLH_DNA-bd_sf"/>
</dbReference>
<accession>A0A6J1C0H1</accession>
<feature type="compositionally biased region" description="Basic and acidic residues" evidence="7">
    <location>
        <begin position="127"/>
        <end position="142"/>
    </location>
</feature>
<dbReference type="SUPFAM" id="SSF47459">
    <property type="entry name" value="HLH, helix-loop-helix DNA-binding domain"/>
    <property type="match status" value="1"/>
</dbReference>
<evidence type="ECO:0000313" key="9">
    <source>
        <dbReference type="Proteomes" id="UP000504603"/>
    </source>
</evidence>
<sequence>MADFSPELQSFKPSSFSFPDFMDPNLELMGHYSASNPAPPSLNFNNLLPFSNDMFFPHQPPPELLHGNFPLPPPPPISAPQNESFHDLKKRKSSMEFSESTSGISTPQASENGFKSKNSSGRGKRLKSVEKEEEKSAREVVHVRARRGQATDSHSLAERVRRGKINERLRCLKDIVPGCYKTMGMAVMLDEIINYVQSLQNQVEFLSMKLAAASSFYDFNSEADAISKLQRAKANEAKELERLMRGEGYGGVACFHSTLPL</sequence>